<reference evidence="2" key="1">
    <citation type="journal article" date="2012" name="Nat. Biotechnol.">
        <title>Draft genome sequence of pigeonpea (Cajanus cajan), an orphan legume crop of resource-poor farmers.</title>
        <authorList>
            <person name="Varshney R.K."/>
            <person name="Chen W."/>
            <person name="Li Y."/>
            <person name="Bharti A.K."/>
            <person name="Saxena R.K."/>
            <person name="Schlueter J.A."/>
            <person name="Donoghue M.T."/>
            <person name="Azam S."/>
            <person name="Fan G."/>
            <person name="Whaley A.M."/>
            <person name="Farmer A.D."/>
            <person name="Sheridan J."/>
            <person name="Iwata A."/>
            <person name="Tuteja R."/>
            <person name="Penmetsa R.V."/>
            <person name="Wu W."/>
            <person name="Upadhyaya H.D."/>
            <person name="Yang S.P."/>
            <person name="Shah T."/>
            <person name="Saxena K.B."/>
            <person name="Michael T."/>
            <person name="McCombie W.R."/>
            <person name="Yang B."/>
            <person name="Zhang G."/>
            <person name="Yang H."/>
            <person name="Wang J."/>
            <person name="Spillane C."/>
            <person name="Cook D.R."/>
            <person name="May G.D."/>
            <person name="Xu X."/>
            <person name="Jackson S.A."/>
        </authorList>
    </citation>
    <scope>NUCLEOTIDE SEQUENCE [LARGE SCALE GENOMIC DNA]</scope>
</reference>
<keyword evidence="3" id="KW-1185">Reference proteome</keyword>
<proteinExistence type="predicted"/>
<feature type="non-terminal residue" evidence="2">
    <location>
        <position position="1"/>
    </location>
</feature>
<feature type="domain" description="Reverse transcriptase zinc-binding" evidence="1">
    <location>
        <begin position="87"/>
        <end position="173"/>
    </location>
</feature>
<name>A0A151QZG4_CAJCA</name>
<sequence length="182" mass="20735">NIGDGQLVSFWNDNWVPGYGKLAEAAHVMPSMESLPKKVCEFVERNGNWNFPTLRPYLSTEVLNVIRAIPPPGVDSLTWRGSSTSEFSISSAYSNITQECVGENDLLFKRIWCWPWLERVRLLLWKIAANALLTNDIKRARHMTTDASCMRCVDDVESVDHVFRSCAISRAIWYFVLPGSKH</sequence>
<dbReference type="EMBL" id="KQ484342">
    <property type="protein sequence ID" value="KYP35642.1"/>
    <property type="molecule type" value="Genomic_DNA"/>
</dbReference>
<dbReference type="AlphaFoldDB" id="A0A151QZG4"/>
<evidence type="ECO:0000259" key="1">
    <source>
        <dbReference type="Pfam" id="PF13966"/>
    </source>
</evidence>
<dbReference type="Gramene" id="C.cajan_40986.t">
    <property type="protein sequence ID" value="C.cajan_40986.t"/>
    <property type="gene ID" value="C.cajan_40986"/>
</dbReference>
<organism evidence="2 3">
    <name type="scientific">Cajanus cajan</name>
    <name type="common">Pigeon pea</name>
    <name type="synonym">Cajanus indicus</name>
    <dbReference type="NCBI Taxonomy" id="3821"/>
    <lineage>
        <taxon>Eukaryota</taxon>
        <taxon>Viridiplantae</taxon>
        <taxon>Streptophyta</taxon>
        <taxon>Embryophyta</taxon>
        <taxon>Tracheophyta</taxon>
        <taxon>Spermatophyta</taxon>
        <taxon>Magnoliopsida</taxon>
        <taxon>eudicotyledons</taxon>
        <taxon>Gunneridae</taxon>
        <taxon>Pentapetalae</taxon>
        <taxon>rosids</taxon>
        <taxon>fabids</taxon>
        <taxon>Fabales</taxon>
        <taxon>Fabaceae</taxon>
        <taxon>Papilionoideae</taxon>
        <taxon>50 kb inversion clade</taxon>
        <taxon>NPAAA clade</taxon>
        <taxon>indigoferoid/millettioid clade</taxon>
        <taxon>Phaseoleae</taxon>
        <taxon>Cajanus</taxon>
    </lineage>
</organism>
<dbReference type="Proteomes" id="UP000075243">
    <property type="component" value="Unassembled WGS sequence"/>
</dbReference>
<evidence type="ECO:0000313" key="3">
    <source>
        <dbReference type="Proteomes" id="UP000075243"/>
    </source>
</evidence>
<dbReference type="OMA" id="YWIVGND"/>
<accession>A0A151QZG4</accession>
<evidence type="ECO:0000313" key="2">
    <source>
        <dbReference type="EMBL" id="KYP35642.1"/>
    </source>
</evidence>
<dbReference type="Pfam" id="PF13966">
    <property type="entry name" value="zf-RVT"/>
    <property type="match status" value="1"/>
</dbReference>
<gene>
    <name evidence="2" type="ORF">KK1_043318</name>
</gene>
<dbReference type="InterPro" id="IPR026960">
    <property type="entry name" value="RVT-Znf"/>
</dbReference>
<protein>
    <submittedName>
        <fullName evidence="2">Ribonuclease H protein At1g65750 family</fullName>
    </submittedName>
</protein>